<dbReference type="GO" id="GO:0005524">
    <property type="term" value="F:ATP binding"/>
    <property type="evidence" value="ECO:0007669"/>
    <property type="project" value="UniProtKB-UniRule"/>
</dbReference>
<evidence type="ECO:0000256" key="3">
    <source>
        <dbReference type="ARBA" id="ARBA00022741"/>
    </source>
</evidence>
<protein>
    <recommendedName>
        <fullName evidence="6">Phosphoribosylformylglycinamidine synthase subunit PurS</fullName>
        <shortName evidence="6">FGAM synthase</shortName>
        <ecNumber evidence="6">6.3.5.3</ecNumber>
    </recommendedName>
    <alternativeName>
        <fullName evidence="6">Formylglycinamide ribonucleotide amidotransferase subunit III</fullName>
        <shortName evidence="6">FGAR amidotransferase III</shortName>
        <shortName evidence="6">FGAR-AT III</shortName>
    </alternativeName>
    <alternativeName>
        <fullName evidence="6">Phosphoribosylformylglycinamidine synthase subunit III</fullName>
    </alternativeName>
</protein>
<name>A0A831X7V8_9BACT</name>
<dbReference type="SUPFAM" id="SSF82697">
    <property type="entry name" value="PurS-like"/>
    <property type="match status" value="1"/>
</dbReference>
<comment type="function">
    <text evidence="6">Part of the phosphoribosylformylglycinamidine synthase complex involved in the purines biosynthetic pathway. Catalyzes the ATP-dependent conversion of formylglycinamide ribonucleotide (FGAR) and glutamine to yield formylglycinamidine ribonucleotide (FGAM) and glutamate. The FGAM synthase complex is composed of three subunits. PurQ produces an ammonia molecule by converting glutamine to glutamate. PurL transfers the ammonia molecule to FGAR to form FGAM in an ATP-dependent manner. PurS interacts with PurQ and PurL and is thought to assist in the transfer of the ammonia molecule from PurQ to PurL.</text>
</comment>
<comment type="subcellular location">
    <subcellularLocation>
        <location evidence="6">Cytoplasm</location>
    </subcellularLocation>
</comment>
<dbReference type="EMBL" id="DSIY01000090">
    <property type="protein sequence ID" value="HEG90595.1"/>
    <property type="molecule type" value="Genomic_DNA"/>
</dbReference>
<dbReference type="AlphaFoldDB" id="A0A831X7V8"/>
<evidence type="ECO:0000313" key="7">
    <source>
        <dbReference type="EMBL" id="HEG90595.1"/>
    </source>
</evidence>
<comment type="catalytic activity">
    <reaction evidence="6">
        <text>N(2)-formyl-N(1)-(5-phospho-beta-D-ribosyl)glycinamide + L-glutamine + ATP + H2O = 2-formamido-N(1)-(5-O-phospho-beta-D-ribosyl)acetamidine + L-glutamate + ADP + phosphate + H(+)</text>
        <dbReference type="Rhea" id="RHEA:17129"/>
        <dbReference type="ChEBI" id="CHEBI:15377"/>
        <dbReference type="ChEBI" id="CHEBI:15378"/>
        <dbReference type="ChEBI" id="CHEBI:29985"/>
        <dbReference type="ChEBI" id="CHEBI:30616"/>
        <dbReference type="ChEBI" id="CHEBI:43474"/>
        <dbReference type="ChEBI" id="CHEBI:58359"/>
        <dbReference type="ChEBI" id="CHEBI:147286"/>
        <dbReference type="ChEBI" id="CHEBI:147287"/>
        <dbReference type="ChEBI" id="CHEBI:456216"/>
        <dbReference type="EC" id="6.3.5.3"/>
    </reaction>
</comment>
<evidence type="ECO:0000256" key="5">
    <source>
        <dbReference type="ARBA" id="ARBA00022840"/>
    </source>
</evidence>
<dbReference type="NCBIfam" id="TIGR00302">
    <property type="entry name" value="phosphoribosylformylglycinamidine synthase subunit PurS"/>
    <property type="match status" value="1"/>
</dbReference>
<keyword evidence="5 6" id="KW-0067">ATP-binding</keyword>
<dbReference type="NCBIfam" id="NF004630">
    <property type="entry name" value="PRK05974.1"/>
    <property type="match status" value="1"/>
</dbReference>
<comment type="subunit">
    <text evidence="6">Part of the FGAM synthase complex composed of 1 PurL, 1 PurQ and 2 PurS subunits.</text>
</comment>
<accession>A0A831X7V8</accession>
<dbReference type="Pfam" id="PF02700">
    <property type="entry name" value="PurS"/>
    <property type="match status" value="1"/>
</dbReference>
<dbReference type="GO" id="GO:0006189">
    <property type="term" value="P:'de novo' IMP biosynthetic process"/>
    <property type="evidence" value="ECO:0007669"/>
    <property type="project" value="UniProtKB-UniRule"/>
</dbReference>
<dbReference type="InterPro" id="IPR036604">
    <property type="entry name" value="PurS-like_sf"/>
</dbReference>
<dbReference type="GO" id="GO:0005737">
    <property type="term" value="C:cytoplasm"/>
    <property type="evidence" value="ECO:0007669"/>
    <property type="project" value="UniProtKB-SubCell"/>
</dbReference>
<dbReference type="Gene3D" id="3.30.1280.10">
    <property type="entry name" value="Phosphoribosylformylglycinamidine synthase subunit PurS"/>
    <property type="match status" value="1"/>
</dbReference>
<evidence type="ECO:0000256" key="2">
    <source>
        <dbReference type="ARBA" id="ARBA00022598"/>
    </source>
</evidence>
<keyword evidence="4 6" id="KW-0658">Purine biosynthesis</keyword>
<dbReference type="PANTHER" id="PTHR34696:SF1">
    <property type="entry name" value="PHOSPHORIBOSYLFORMYLGLYCINAMIDINE SYNTHASE SUBUNIT PURS"/>
    <property type="match status" value="1"/>
</dbReference>
<dbReference type="HAMAP" id="MF_01926">
    <property type="entry name" value="PurS"/>
    <property type="match status" value="1"/>
</dbReference>
<evidence type="ECO:0000256" key="6">
    <source>
        <dbReference type="HAMAP-Rule" id="MF_01926"/>
    </source>
</evidence>
<organism evidence="7">
    <name type="scientific">Thermorudis peleae</name>
    <dbReference type="NCBI Taxonomy" id="1382356"/>
    <lineage>
        <taxon>Bacteria</taxon>
        <taxon>Pseudomonadati</taxon>
        <taxon>Thermomicrobiota</taxon>
        <taxon>Thermomicrobia</taxon>
        <taxon>Thermomicrobia incertae sedis</taxon>
        <taxon>Thermorudis</taxon>
    </lineage>
</organism>
<keyword evidence="3 6" id="KW-0547">Nucleotide-binding</keyword>
<reference evidence="7" key="1">
    <citation type="journal article" date="2020" name="mSystems">
        <title>Genome- and Community-Level Interaction Insights into Carbon Utilization and Element Cycling Functions of Hydrothermarchaeota in Hydrothermal Sediment.</title>
        <authorList>
            <person name="Zhou Z."/>
            <person name="Liu Y."/>
            <person name="Xu W."/>
            <person name="Pan J."/>
            <person name="Luo Z.H."/>
            <person name="Li M."/>
        </authorList>
    </citation>
    <scope>NUCLEOTIDE SEQUENCE [LARGE SCALE GENOMIC DNA]</scope>
    <source>
        <strain evidence="7">SpSt-210</strain>
    </source>
</reference>
<dbReference type="UniPathway" id="UPA00074">
    <property type="reaction ID" value="UER00128"/>
</dbReference>
<comment type="pathway">
    <text evidence="6">Purine metabolism; IMP biosynthesis via de novo pathway; 5-amino-1-(5-phospho-D-ribosyl)imidazole from N(2)-formyl-N(1)-(5-phospho-D-ribosyl)glycinamide: step 1/2.</text>
</comment>
<dbReference type="GO" id="GO:0004642">
    <property type="term" value="F:phosphoribosylformylglycinamidine synthase activity"/>
    <property type="evidence" value="ECO:0007669"/>
    <property type="project" value="UniProtKB-UniRule"/>
</dbReference>
<dbReference type="EC" id="6.3.5.3" evidence="6"/>
<keyword evidence="1 6" id="KW-0963">Cytoplasm</keyword>
<sequence>MTSEKAWRADVYVALKAGVNDPQGLAVRDGLHRLGYDQVSQVRVGRYIQVWLEAPDEEAAAARVREMCERLLANPVIEEYRFNVVRA</sequence>
<comment type="similarity">
    <text evidence="6">Belongs to the PurS family.</text>
</comment>
<keyword evidence="2 6" id="KW-0436">Ligase</keyword>
<gene>
    <name evidence="6 7" type="primary">purS</name>
    <name evidence="7" type="ORF">ENP34_04010</name>
</gene>
<evidence type="ECO:0000256" key="4">
    <source>
        <dbReference type="ARBA" id="ARBA00022755"/>
    </source>
</evidence>
<comment type="caution">
    <text evidence="7">The sequence shown here is derived from an EMBL/GenBank/DDBJ whole genome shotgun (WGS) entry which is preliminary data.</text>
</comment>
<proteinExistence type="inferred from homology"/>
<dbReference type="PANTHER" id="PTHR34696">
    <property type="entry name" value="PHOSPHORIBOSYLFORMYLGLYCINAMIDINE SYNTHASE SUBUNIT PURS"/>
    <property type="match status" value="1"/>
</dbReference>
<dbReference type="InterPro" id="IPR003850">
    <property type="entry name" value="PurS"/>
</dbReference>
<evidence type="ECO:0000256" key="1">
    <source>
        <dbReference type="ARBA" id="ARBA00022490"/>
    </source>
</evidence>